<dbReference type="Gene3D" id="3.40.50.2000">
    <property type="entry name" value="Glycogen Phosphorylase B"/>
    <property type="match status" value="1"/>
</dbReference>
<feature type="non-terminal residue" evidence="4">
    <location>
        <position position="174"/>
    </location>
</feature>
<name>A0A4R5ATR6_9ACTN</name>
<evidence type="ECO:0000256" key="1">
    <source>
        <dbReference type="ARBA" id="ARBA00022676"/>
    </source>
</evidence>
<evidence type="ECO:0000313" key="5">
    <source>
        <dbReference type="Proteomes" id="UP000294513"/>
    </source>
</evidence>
<keyword evidence="2 4" id="KW-0808">Transferase</keyword>
<evidence type="ECO:0000259" key="3">
    <source>
        <dbReference type="Pfam" id="PF13579"/>
    </source>
</evidence>
<organism evidence="4 5">
    <name type="scientific">Actinomadura rubrisoli</name>
    <dbReference type="NCBI Taxonomy" id="2530368"/>
    <lineage>
        <taxon>Bacteria</taxon>
        <taxon>Bacillati</taxon>
        <taxon>Actinomycetota</taxon>
        <taxon>Actinomycetes</taxon>
        <taxon>Streptosporangiales</taxon>
        <taxon>Thermomonosporaceae</taxon>
        <taxon>Actinomadura</taxon>
    </lineage>
</organism>
<evidence type="ECO:0000256" key="2">
    <source>
        <dbReference type="ARBA" id="ARBA00022679"/>
    </source>
</evidence>
<proteinExistence type="predicted"/>
<dbReference type="InterPro" id="IPR028098">
    <property type="entry name" value="Glyco_trans_4-like_N"/>
</dbReference>
<feature type="domain" description="Glycosyltransferase subfamily 4-like N-terminal" evidence="3">
    <location>
        <begin position="16"/>
        <end position="161"/>
    </location>
</feature>
<keyword evidence="5" id="KW-1185">Reference proteome</keyword>
<dbReference type="AlphaFoldDB" id="A0A4R5ATR6"/>
<sequence length="174" mass="18614">MLAHPSPDLYGSDRTFIESVRALAGRWRVVVTLPEDGPLSAVLRDAGAEIVVLPVPVLRKAYLTPLGLVRLMFAAARALPRARRLLRRERAAALYVSTVTLPFWLLAGRVARVPALCHVHEAEDGMPRPMRALLYLPLRLARAVVVNSGATAAAVGGSGARTIYNGVGGPPAEP</sequence>
<comment type="caution">
    <text evidence="4">The sequence shown here is derived from an EMBL/GenBank/DDBJ whole genome shotgun (WGS) entry which is preliminary data.</text>
</comment>
<accession>A0A4R5ATR6</accession>
<dbReference type="GO" id="GO:0016757">
    <property type="term" value="F:glycosyltransferase activity"/>
    <property type="evidence" value="ECO:0007669"/>
    <property type="project" value="UniProtKB-KW"/>
</dbReference>
<dbReference type="SUPFAM" id="SSF53756">
    <property type="entry name" value="UDP-Glycosyltransferase/glycogen phosphorylase"/>
    <property type="match status" value="1"/>
</dbReference>
<dbReference type="Proteomes" id="UP000294513">
    <property type="component" value="Unassembled WGS sequence"/>
</dbReference>
<keyword evidence="1" id="KW-0328">Glycosyltransferase</keyword>
<evidence type="ECO:0000313" key="4">
    <source>
        <dbReference type="EMBL" id="TDD75390.1"/>
    </source>
</evidence>
<reference evidence="4 5" key="1">
    <citation type="submission" date="2019-03" db="EMBL/GenBank/DDBJ databases">
        <title>Draft genome sequences of novel Actinobacteria.</title>
        <authorList>
            <person name="Sahin N."/>
            <person name="Ay H."/>
            <person name="Saygin H."/>
        </authorList>
    </citation>
    <scope>NUCLEOTIDE SEQUENCE [LARGE SCALE GENOMIC DNA]</scope>
    <source>
        <strain evidence="4 5">H3C3</strain>
    </source>
</reference>
<protein>
    <submittedName>
        <fullName evidence="4">Glycosyltransferase family 1 protein</fullName>
    </submittedName>
</protein>
<dbReference type="EMBL" id="SMKU01000224">
    <property type="protein sequence ID" value="TDD75390.1"/>
    <property type="molecule type" value="Genomic_DNA"/>
</dbReference>
<gene>
    <name evidence="4" type="ORF">E1298_31675</name>
</gene>
<dbReference type="Pfam" id="PF13579">
    <property type="entry name" value="Glyco_trans_4_4"/>
    <property type="match status" value="1"/>
</dbReference>